<sequence length="120" mass="14088">MAANEDRLVDKQLQVYEDWSAKHRRMIRSLITDELIEEHCKRPLGQHSDDLERVLQYFRRQPQAGKYIGVMTRPWAEYRIGVLSGVRGQPAKILDDETFPTEEAVLHGIFLRRVRDLKGE</sequence>
<dbReference type="Pfam" id="PF26354">
    <property type="entry name" value="DMF_alpha"/>
    <property type="match status" value="1"/>
</dbReference>
<organism evidence="2 3">
    <name type="scientific">Actinomadura madurae</name>
    <dbReference type="NCBI Taxonomy" id="1993"/>
    <lineage>
        <taxon>Bacteria</taxon>
        <taxon>Bacillati</taxon>
        <taxon>Actinomycetota</taxon>
        <taxon>Actinomycetes</taxon>
        <taxon>Streptosporangiales</taxon>
        <taxon>Thermomonosporaceae</taxon>
        <taxon>Actinomadura</taxon>
    </lineage>
</organism>
<name>A0A1I5KRL9_9ACTN</name>
<dbReference type="OrthoDB" id="7803952at2"/>
<evidence type="ECO:0000259" key="1">
    <source>
        <dbReference type="Pfam" id="PF26354"/>
    </source>
</evidence>
<dbReference type="STRING" id="1993.SAMN04489713_11094"/>
<dbReference type="GeneID" id="99650622"/>
<feature type="domain" description="N,N-dimethylformamidase alpha subunit" evidence="1">
    <location>
        <begin position="15"/>
        <end position="118"/>
    </location>
</feature>
<accession>A0A1I5KRL9</accession>
<gene>
    <name evidence="2" type="ORF">SAMN04489713_11094</name>
</gene>
<protein>
    <submittedName>
        <fullName evidence="2">Branched-chain amino acid transport system permease protein</fullName>
    </submittedName>
</protein>
<evidence type="ECO:0000313" key="3">
    <source>
        <dbReference type="Proteomes" id="UP000183413"/>
    </source>
</evidence>
<dbReference type="InterPro" id="IPR058713">
    <property type="entry name" value="DMF_alpha_dom"/>
</dbReference>
<dbReference type="Proteomes" id="UP000183413">
    <property type="component" value="Unassembled WGS sequence"/>
</dbReference>
<dbReference type="EMBL" id="FOVH01000010">
    <property type="protein sequence ID" value="SFO87051.1"/>
    <property type="molecule type" value="Genomic_DNA"/>
</dbReference>
<evidence type="ECO:0000313" key="2">
    <source>
        <dbReference type="EMBL" id="SFO87051.1"/>
    </source>
</evidence>
<dbReference type="InParanoid" id="A0A1I5KRL9"/>
<reference evidence="2 3" key="1">
    <citation type="submission" date="2016-10" db="EMBL/GenBank/DDBJ databases">
        <authorList>
            <person name="de Groot N.N."/>
        </authorList>
    </citation>
    <scope>NUCLEOTIDE SEQUENCE [LARGE SCALE GENOMIC DNA]</scope>
    <source>
        <strain evidence="2 3">DSM 43067</strain>
    </source>
</reference>
<proteinExistence type="predicted"/>
<keyword evidence="3" id="KW-1185">Reference proteome</keyword>
<dbReference type="RefSeq" id="WP_075022562.1">
    <property type="nucleotide sequence ID" value="NZ_CP083237.1"/>
</dbReference>
<dbReference type="AlphaFoldDB" id="A0A1I5KRL9"/>